<dbReference type="EMBL" id="JAJEQW010000001">
    <property type="protein sequence ID" value="MCC2240918.1"/>
    <property type="molecule type" value="Genomic_DNA"/>
</dbReference>
<accession>A0AAW4W827</accession>
<protein>
    <submittedName>
        <fullName evidence="2">Uncharacterized protein</fullName>
    </submittedName>
</protein>
<evidence type="ECO:0000313" key="3">
    <source>
        <dbReference type="Proteomes" id="UP001198893"/>
    </source>
</evidence>
<reference evidence="2" key="1">
    <citation type="submission" date="2021-10" db="EMBL/GenBank/DDBJ databases">
        <title>Anaerobic single-cell dispensing facilitates the cultivation of human gut bacteria.</title>
        <authorList>
            <person name="Afrizal A."/>
        </authorList>
    </citation>
    <scope>NUCLEOTIDE SEQUENCE</scope>
    <source>
        <strain evidence="2">CLA-AA-H204</strain>
    </source>
</reference>
<sequence length="203" mass="21575">MKKKISALLVMLLACGIFGGCGATKDADTTTLFPEKKGGITEVAVGDFDKDNYDENELEQYVKDSIKEYEDNDGAGTVKLKNLSVKDGVAKLGMHYSDSTAYSAFVGDTVFTGTVVQAIAAGYDFNTDFVAVTDGAAGDAADSKDVMKNDDYHVIVLSKGVDVTVDGTLQYVSSGVTVKDKNTATVDEIPAGETAEARYIIYK</sequence>
<evidence type="ECO:0000313" key="2">
    <source>
        <dbReference type="EMBL" id="MCC2240918.1"/>
    </source>
</evidence>
<dbReference type="Proteomes" id="UP001198893">
    <property type="component" value="Unassembled WGS sequence"/>
</dbReference>
<evidence type="ECO:0000256" key="1">
    <source>
        <dbReference type="SAM" id="SignalP"/>
    </source>
</evidence>
<feature type="signal peptide" evidence="1">
    <location>
        <begin position="1"/>
        <end position="19"/>
    </location>
</feature>
<gene>
    <name evidence="2" type="ORF">LKD47_01200</name>
</gene>
<organism evidence="2 3">
    <name type="scientific">Roseburia amylophila</name>
    <dbReference type="NCBI Taxonomy" id="2981794"/>
    <lineage>
        <taxon>Bacteria</taxon>
        <taxon>Bacillati</taxon>
        <taxon>Bacillota</taxon>
        <taxon>Clostridia</taxon>
        <taxon>Lachnospirales</taxon>
        <taxon>Lachnospiraceae</taxon>
        <taxon>Roseburia</taxon>
    </lineage>
</organism>
<dbReference type="RefSeq" id="WP_117697063.1">
    <property type="nucleotide sequence ID" value="NZ_JAJEQW010000001.1"/>
</dbReference>
<dbReference type="PROSITE" id="PS51257">
    <property type="entry name" value="PROKAR_LIPOPROTEIN"/>
    <property type="match status" value="1"/>
</dbReference>
<proteinExistence type="predicted"/>
<feature type="chain" id="PRO_5043599213" evidence="1">
    <location>
        <begin position="20"/>
        <end position="203"/>
    </location>
</feature>
<keyword evidence="1" id="KW-0732">Signal</keyword>
<dbReference type="AlphaFoldDB" id="A0AAW4W827"/>
<name>A0AAW4W827_9FIRM</name>
<comment type="caution">
    <text evidence="2">The sequence shown here is derived from an EMBL/GenBank/DDBJ whole genome shotgun (WGS) entry which is preliminary data.</text>
</comment>